<organism evidence="8 9">
    <name type="scientific">Pseudoalteromonas obscura</name>
    <dbReference type="NCBI Taxonomy" id="3048491"/>
    <lineage>
        <taxon>Bacteria</taxon>
        <taxon>Pseudomonadati</taxon>
        <taxon>Pseudomonadota</taxon>
        <taxon>Gammaproteobacteria</taxon>
        <taxon>Alteromonadales</taxon>
        <taxon>Pseudoalteromonadaceae</taxon>
        <taxon>Pseudoalteromonas</taxon>
    </lineage>
</organism>
<dbReference type="InterPro" id="IPR004477">
    <property type="entry name" value="ComEC_N"/>
</dbReference>
<keyword evidence="2" id="KW-1003">Cell membrane</keyword>
<evidence type="ECO:0000256" key="1">
    <source>
        <dbReference type="ARBA" id="ARBA00004651"/>
    </source>
</evidence>
<comment type="subcellular location">
    <subcellularLocation>
        <location evidence="1">Cell membrane</location>
        <topology evidence="1">Multi-pass membrane protein</topology>
    </subcellularLocation>
</comment>
<keyword evidence="4 6" id="KW-1133">Transmembrane helix</keyword>
<evidence type="ECO:0000313" key="9">
    <source>
        <dbReference type="Proteomes" id="UP001231915"/>
    </source>
</evidence>
<comment type="caution">
    <text evidence="8">The sequence shown here is derived from an EMBL/GenBank/DDBJ whole genome shotgun (WGS) entry which is preliminary data.</text>
</comment>
<feature type="transmembrane region" description="Helical" evidence="6">
    <location>
        <begin position="444"/>
        <end position="468"/>
    </location>
</feature>
<feature type="transmembrane region" description="Helical" evidence="6">
    <location>
        <begin position="274"/>
        <end position="291"/>
    </location>
</feature>
<dbReference type="SMART" id="SM00849">
    <property type="entry name" value="Lactamase_B"/>
    <property type="match status" value="1"/>
</dbReference>
<dbReference type="CDD" id="cd07731">
    <property type="entry name" value="ComA-like_MBL-fold"/>
    <property type="match status" value="1"/>
</dbReference>
<evidence type="ECO:0000256" key="2">
    <source>
        <dbReference type="ARBA" id="ARBA00022475"/>
    </source>
</evidence>
<feature type="transmembrane region" description="Helical" evidence="6">
    <location>
        <begin position="203"/>
        <end position="227"/>
    </location>
</feature>
<dbReference type="SUPFAM" id="SSF56281">
    <property type="entry name" value="Metallo-hydrolase/oxidoreductase"/>
    <property type="match status" value="1"/>
</dbReference>
<feature type="domain" description="Metallo-beta-lactamase" evidence="7">
    <location>
        <begin position="488"/>
        <end position="669"/>
    </location>
</feature>
<evidence type="ECO:0000256" key="3">
    <source>
        <dbReference type="ARBA" id="ARBA00022692"/>
    </source>
</evidence>
<keyword evidence="9" id="KW-1185">Reference proteome</keyword>
<feature type="transmembrane region" description="Helical" evidence="6">
    <location>
        <begin position="380"/>
        <end position="404"/>
    </location>
</feature>
<dbReference type="NCBIfam" id="TIGR00361">
    <property type="entry name" value="ComEC_Rec2"/>
    <property type="match status" value="1"/>
</dbReference>
<dbReference type="Gene3D" id="3.60.15.10">
    <property type="entry name" value="Ribonuclease Z/Hydroxyacylglutathione hydrolase-like"/>
    <property type="match status" value="1"/>
</dbReference>
<keyword evidence="3 6" id="KW-0812">Transmembrane</keyword>
<dbReference type="InterPro" id="IPR004797">
    <property type="entry name" value="Competence_ComEC/Rec2"/>
</dbReference>
<evidence type="ECO:0000256" key="4">
    <source>
        <dbReference type="ARBA" id="ARBA00022989"/>
    </source>
</evidence>
<evidence type="ECO:0000259" key="7">
    <source>
        <dbReference type="SMART" id="SM00849"/>
    </source>
</evidence>
<accession>A0ABT7EFA4</accession>
<dbReference type="Pfam" id="PF03772">
    <property type="entry name" value="Competence"/>
    <property type="match status" value="1"/>
</dbReference>
<evidence type="ECO:0000313" key="8">
    <source>
        <dbReference type="EMBL" id="MDK2593718.1"/>
    </source>
</evidence>
<dbReference type="Proteomes" id="UP001231915">
    <property type="component" value="Unassembled WGS sequence"/>
</dbReference>
<dbReference type="InterPro" id="IPR036866">
    <property type="entry name" value="RibonucZ/Hydroxyglut_hydro"/>
</dbReference>
<feature type="transmembrane region" description="Helical" evidence="6">
    <location>
        <begin position="242"/>
        <end position="262"/>
    </location>
</feature>
<dbReference type="Pfam" id="PF00753">
    <property type="entry name" value="Lactamase_B"/>
    <property type="match status" value="1"/>
</dbReference>
<evidence type="ECO:0000256" key="6">
    <source>
        <dbReference type="SAM" id="Phobius"/>
    </source>
</evidence>
<feature type="transmembrane region" description="Helical" evidence="6">
    <location>
        <begin position="297"/>
        <end position="328"/>
    </location>
</feature>
<dbReference type="EMBL" id="JASJUT010000001">
    <property type="protein sequence ID" value="MDK2593718.1"/>
    <property type="molecule type" value="Genomic_DNA"/>
</dbReference>
<dbReference type="NCBIfam" id="TIGR00360">
    <property type="entry name" value="ComEC_N-term"/>
    <property type="match status" value="1"/>
</dbReference>
<reference evidence="8 9" key="1">
    <citation type="submission" date="2023-05" db="EMBL/GenBank/DDBJ databases">
        <title>Pseudoalteromonas ardens sp. nov., Pseudoalteromonas obscura sp. nov., and Pseudoalteromonas umbrosa sp. nov., isolated from the coral Montipora capitata.</title>
        <authorList>
            <person name="Thomas E.M."/>
            <person name="Smith E.M."/>
            <person name="Papke E."/>
            <person name="Shlafstein M.D."/>
            <person name="Oline D.K."/>
            <person name="Videau P."/>
            <person name="Saw J.H."/>
            <person name="Strangman W.K."/>
            <person name="Ushijima B."/>
        </authorList>
    </citation>
    <scope>NUCLEOTIDE SEQUENCE [LARGE SCALE GENOMIC DNA]</scope>
    <source>
        <strain evidence="8 9">P94</strain>
    </source>
</reference>
<dbReference type="InterPro" id="IPR052159">
    <property type="entry name" value="Competence_DNA_uptake"/>
</dbReference>
<dbReference type="InterPro" id="IPR035681">
    <property type="entry name" value="ComA-like_MBL"/>
</dbReference>
<feature type="transmembrane region" description="Helical" evidence="6">
    <location>
        <begin position="348"/>
        <end position="368"/>
    </location>
</feature>
<dbReference type="Pfam" id="PF13567">
    <property type="entry name" value="DUF4131"/>
    <property type="match status" value="1"/>
</dbReference>
<evidence type="ECO:0000256" key="5">
    <source>
        <dbReference type="ARBA" id="ARBA00023136"/>
    </source>
</evidence>
<gene>
    <name evidence="8" type="ORF">QNM18_01385</name>
</gene>
<feature type="transmembrane region" description="Helical" evidence="6">
    <location>
        <begin position="20"/>
        <end position="41"/>
    </location>
</feature>
<dbReference type="PANTHER" id="PTHR30619:SF7">
    <property type="entry name" value="BETA-LACTAMASE DOMAIN PROTEIN"/>
    <property type="match status" value="1"/>
</dbReference>
<dbReference type="InterPro" id="IPR001279">
    <property type="entry name" value="Metallo-B-lactamas"/>
</dbReference>
<name>A0ABT7EFA4_9GAMM</name>
<sequence length="724" mass="81979">MDNWQLPGSLALLVLVSSYFKLFSNVLAGFILGIFVTVLHYQLFYQLSWKNLVVDKPVKITARVTQIIKAGKRPYIQVDIKSIDKFQVKSWQKVYANLSADTDSIKLREGDMVAGIARLKTFRSRKNLYGFNTELYAFRNHVHFKGRLKVTFRVGDTNTLQDKYRHFVLGTFGEYKFGWLYYVLMTGDKSLVPKKEKEHFRMLGLSHLLAISGLHIAIFFSLSFLLIKTAVYPFKDVIAQSINIHIFGLVCALVLAGGYVVLSGMQVSAQRAWFMTFIGVLCYVMGARVSYTRSLTYALTVILLISPFTLLNLGLYFSFAAVASILWLLAGPVSHKSFEASWTAKCAWFFKIQLLLFLTLSPLMIFAFQGISLSGVVVNLIAIPLLSCVIFPALLFQIMVAAGYNIQLMSQLDHLIYLGYQWLTNLDYNWLEVGYISATQTAMIMLILLMLSHVLIRAYAVIPMIVLIAHKAVDTSPPWQINIFDVGHGSAILVEHQGKGFLYDLGANYFGTYSMFEKVILPYLRARDIQLVHTIVSHDDGDHAGGLPDLIKFSFEKTLNAFHGIPYRQPCGLKEITFGQLTIRSIWPSERQNDDNNSSCVVVVDDGKYKLLLPGDIESATEKKLTARYGEQLDADFLLAPHHGSRTSSSLPFVRAVGAKKTVIFSRSHNTAWQLPHQQILKRYLDAEYEIYDTALDGQIQIRVFSDHFEVYTARNAKNLWFLR</sequence>
<proteinExistence type="predicted"/>
<protein>
    <submittedName>
        <fullName evidence="8">DNA internalization-related competence protein ComEC/Rec2</fullName>
    </submittedName>
</protein>
<dbReference type="PANTHER" id="PTHR30619">
    <property type="entry name" value="DNA INTERNALIZATION/COMPETENCE PROTEIN COMEC/REC2"/>
    <property type="match status" value="1"/>
</dbReference>
<keyword evidence="5 6" id="KW-0472">Membrane</keyword>
<dbReference type="InterPro" id="IPR025405">
    <property type="entry name" value="DUF4131"/>
</dbReference>